<name>A0A1W0X6B3_HYPEX</name>
<gene>
    <name evidence="2" type="ORF">BV898_03151</name>
</gene>
<evidence type="ECO:0000313" key="3">
    <source>
        <dbReference type="Proteomes" id="UP000192578"/>
    </source>
</evidence>
<sequence>MLIYLEGVPPLRVSVQTTSLHVCRFWNYKLTKPELPAPPSSLSTTSPSSAVTLPSNSPKKNWSFTALSVRQITFNGHLISRKGKYKRGAELLRKFADRCSNLIHVQLREILMEKGNQWNRLFKSATFTIAITALKGRLPLFGPSKEFVGYSHAYPIEGREAASGECLEAVLSAPSPRSQGLADSIED</sequence>
<accession>A0A1W0X6B3</accession>
<dbReference type="Proteomes" id="UP000192578">
    <property type="component" value="Unassembled WGS sequence"/>
</dbReference>
<evidence type="ECO:0000256" key="1">
    <source>
        <dbReference type="SAM" id="MobiDB-lite"/>
    </source>
</evidence>
<feature type="region of interest" description="Disordered" evidence="1">
    <location>
        <begin position="37"/>
        <end position="58"/>
    </location>
</feature>
<dbReference type="EMBL" id="MTYJ01000014">
    <property type="protein sequence ID" value="OQV23106.1"/>
    <property type="molecule type" value="Genomic_DNA"/>
</dbReference>
<proteinExistence type="predicted"/>
<comment type="caution">
    <text evidence="2">The sequence shown here is derived from an EMBL/GenBank/DDBJ whole genome shotgun (WGS) entry which is preliminary data.</text>
</comment>
<evidence type="ECO:0000313" key="2">
    <source>
        <dbReference type="EMBL" id="OQV23106.1"/>
    </source>
</evidence>
<reference evidence="3" key="1">
    <citation type="submission" date="2017-01" db="EMBL/GenBank/DDBJ databases">
        <title>Comparative genomics of anhydrobiosis in the tardigrade Hypsibius dujardini.</title>
        <authorList>
            <person name="Yoshida Y."/>
            <person name="Koutsovoulos G."/>
            <person name="Laetsch D."/>
            <person name="Stevens L."/>
            <person name="Kumar S."/>
            <person name="Horikawa D."/>
            <person name="Ishino K."/>
            <person name="Komine S."/>
            <person name="Tomita M."/>
            <person name="Blaxter M."/>
            <person name="Arakawa K."/>
        </authorList>
    </citation>
    <scope>NUCLEOTIDE SEQUENCE [LARGE SCALE GENOMIC DNA]</scope>
    <source>
        <strain evidence="3">Z151</strain>
    </source>
</reference>
<dbReference type="AlphaFoldDB" id="A0A1W0X6B3"/>
<feature type="compositionally biased region" description="Low complexity" evidence="1">
    <location>
        <begin position="40"/>
        <end position="55"/>
    </location>
</feature>
<organism evidence="2 3">
    <name type="scientific">Hypsibius exemplaris</name>
    <name type="common">Freshwater tardigrade</name>
    <dbReference type="NCBI Taxonomy" id="2072580"/>
    <lineage>
        <taxon>Eukaryota</taxon>
        <taxon>Metazoa</taxon>
        <taxon>Ecdysozoa</taxon>
        <taxon>Tardigrada</taxon>
        <taxon>Eutardigrada</taxon>
        <taxon>Parachela</taxon>
        <taxon>Hypsibioidea</taxon>
        <taxon>Hypsibiidae</taxon>
        <taxon>Hypsibius</taxon>
    </lineage>
</organism>
<protein>
    <submittedName>
        <fullName evidence="2">Uncharacterized protein</fullName>
    </submittedName>
</protein>
<keyword evidence="3" id="KW-1185">Reference proteome</keyword>